<dbReference type="PANTHER" id="PTHR12436:SF38">
    <property type="entry name" value="SAC3 DOMAIN-CONTAINING PROTEIN 1"/>
    <property type="match status" value="1"/>
</dbReference>
<dbReference type="PANTHER" id="PTHR12436">
    <property type="entry name" value="80 KDA MCM3-ASSOCIATED PROTEIN"/>
    <property type="match status" value="1"/>
</dbReference>
<evidence type="ECO:0000313" key="3">
    <source>
        <dbReference type="Proteomes" id="UP001153292"/>
    </source>
</evidence>
<reference evidence="2" key="1">
    <citation type="submission" date="2021-12" db="EMBL/GenBank/DDBJ databases">
        <authorList>
            <person name="King R."/>
        </authorList>
    </citation>
    <scope>NUCLEOTIDE SEQUENCE</scope>
</reference>
<evidence type="ECO:0000313" key="2">
    <source>
        <dbReference type="EMBL" id="CAH2990945.1"/>
    </source>
</evidence>
<protein>
    <recommendedName>
        <fullName evidence="1">SAC3/GANP/THP3 conserved domain-containing protein</fullName>
    </recommendedName>
</protein>
<dbReference type="InterPro" id="IPR045107">
    <property type="entry name" value="SAC3/GANP/THP3"/>
</dbReference>
<dbReference type="EMBL" id="OU963899">
    <property type="protein sequence ID" value="CAH2990945.1"/>
    <property type="molecule type" value="Genomic_DNA"/>
</dbReference>
<accession>A0ABN8LB85</accession>
<name>A0ABN8LB85_CHISP</name>
<feature type="domain" description="SAC3/GANP/THP3 conserved" evidence="1">
    <location>
        <begin position="26"/>
        <end position="323"/>
    </location>
</feature>
<dbReference type="InterPro" id="IPR005062">
    <property type="entry name" value="SAC3/GANP/THP3_conserved"/>
</dbReference>
<dbReference type="Proteomes" id="UP001153292">
    <property type="component" value="Chromosome 6"/>
</dbReference>
<organism evidence="2 3">
    <name type="scientific">Chilo suppressalis</name>
    <name type="common">Asiatic rice borer moth</name>
    <dbReference type="NCBI Taxonomy" id="168631"/>
    <lineage>
        <taxon>Eukaryota</taxon>
        <taxon>Metazoa</taxon>
        <taxon>Ecdysozoa</taxon>
        <taxon>Arthropoda</taxon>
        <taxon>Hexapoda</taxon>
        <taxon>Insecta</taxon>
        <taxon>Pterygota</taxon>
        <taxon>Neoptera</taxon>
        <taxon>Endopterygota</taxon>
        <taxon>Lepidoptera</taxon>
        <taxon>Glossata</taxon>
        <taxon>Ditrysia</taxon>
        <taxon>Pyraloidea</taxon>
        <taxon>Crambidae</taxon>
        <taxon>Crambinae</taxon>
        <taxon>Chilo</taxon>
    </lineage>
</organism>
<dbReference type="Pfam" id="PF03399">
    <property type="entry name" value="SAC3_GANP"/>
    <property type="match status" value="1"/>
</dbReference>
<sequence length="366" mass="42992">MSYFDFFYNKNIAKNNDTIAGTCYSMCPQDEIDLRVRENSVHILEVIGPVKKLVKSYCRSAADSNMAVPRILRPYSTLKETLEYLLFEVLKRRDVPTVVLYDFINDRLRAIRQDMTIQRLLSKQCACLLEPMIRFYVYFAYRLYEQPINDFDPVLNKKYLLECMKWFLSCCDDMDQKGEDKLEELTAPFSNLNINKNEFDRTLVESLYILCNLYDIHPLLRYLSLPRDLKRDSMLNLSYNIAVANIKGDFINTCRLIDKLCPLTYCAIFLYLPEIQKHALQVLAYGYNSKQLTVPGEVLQTWLRFNNKDETLAVCRHYGLEIKNNAVRFARDSFKKEVPKHQLQQNSLKGKGLTVEDIFTYKRNIL</sequence>
<dbReference type="Gene3D" id="1.25.40.990">
    <property type="match status" value="1"/>
</dbReference>
<gene>
    <name evidence="2" type="ORF">CHILSU_LOCUS10090</name>
</gene>
<proteinExistence type="predicted"/>
<evidence type="ECO:0000259" key="1">
    <source>
        <dbReference type="Pfam" id="PF03399"/>
    </source>
</evidence>
<keyword evidence="3" id="KW-1185">Reference proteome</keyword>